<dbReference type="Proteomes" id="UP000218238">
    <property type="component" value="Unassembled WGS sequence"/>
</dbReference>
<gene>
    <name evidence="4" type="ORF">CK510_08425</name>
</gene>
<dbReference type="InterPro" id="IPR011765">
    <property type="entry name" value="Pept_M16_N"/>
</dbReference>
<keyword evidence="5" id="KW-1185">Reference proteome</keyword>
<dbReference type="Pfam" id="PF05193">
    <property type="entry name" value="Peptidase_M16_C"/>
    <property type="match status" value="2"/>
</dbReference>
<proteinExistence type="inferred from homology"/>
<evidence type="ECO:0000313" key="5">
    <source>
        <dbReference type="Proteomes" id="UP000218238"/>
    </source>
</evidence>
<dbReference type="GO" id="GO:0046872">
    <property type="term" value="F:metal ion binding"/>
    <property type="evidence" value="ECO:0007669"/>
    <property type="project" value="InterPro"/>
</dbReference>
<evidence type="ECO:0000313" key="4">
    <source>
        <dbReference type="EMBL" id="PAX58053.1"/>
    </source>
</evidence>
<dbReference type="AlphaFoldDB" id="A0A2A2TL43"/>
<organism evidence="4 5">
    <name type="scientific">Brunnivagina elsteri CCALA 953</name>
    <dbReference type="NCBI Taxonomy" id="987040"/>
    <lineage>
        <taxon>Bacteria</taxon>
        <taxon>Bacillati</taxon>
        <taxon>Cyanobacteriota</taxon>
        <taxon>Cyanophyceae</taxon>
        <taxon>Nostocales</taxon>
        <taxon>Calotrichaceae</taxon>
        <taxon>Brunnivagina</taxon>
    </lineage>
</organism>
<name>A0A2A2TL43_9CYAN</name>
<dbReference type="RefSeq" id="WP_095721275.1">
    <property type="nucleotide sequence ID" value="NZ_NTFS01000065.1"/>
</dbReference>
<evidence type="ECO:0000259" key="2">
    <source>
        <dbReference type="Pfam" id="PF00675"/>
    </source>
</evidence>
<feature type="domain" description="Peptidase M16 C-terminal" evidence="3">
    <location>
        <begin position="225"/>
        <end position="405"/>
    </location>
</feature>
<dbReference type="InterPro" id="IPR050361">
    <property type="entry name" value="MPP/UQCRC_Complex"/>
</dbReference>
<protein>
    <submittedName>
        <fullName evidence="4">Peptidase M16</fullName>
    </submittedName>
</protein>
<dbReference type="InterPro" id="IPR011249">
    <property type="entry name" value="Metalloenz_LuxS/M16"/>
</dbReference>
<sequence length="945" mass="104811">MSVFAQLYRYRFPLLFLSFWLAIVLMVNNYSAYSQLITLSYPETTDKNIVIKNTHNLSMNGSVRKTILENGLTILTKEVRTAPVVTVQVWYKVGSRNEEPGVNGIAHQLEHMMFKGTTSRPIQFGRLFSALGSDSNAFTSYDQTAYYGTAESEKLKALLELEADRMQNSPIAAEQLASEKRVVISELQGYENDSEYRLNRAVMRAAFPYHPYGLPVGGTKADVNNFTVEQVRKYYHNFYSPDNAVLAIVGDFQTDDAIAFVTEKFGKIAKNNQELTNNKQQLIINNQELATKNPIILKEPGAAAILQAVYPLPDINHPDSPALDVMDYILSEGRNSRLYQVLVDSGIATDVSGSVASLMDFGWYELSVTASPKEDLKKIDGILTKEITKLAQKGVNADELKRAKVQFEAGVILGNRDITSQAMQLANDETVTGDHNYINRYLERLRKVTSQDVQRVAKQYLKSNVRTVGYFQPSRAATVSKANGKANLNHTHESFISSGTVDAVDISKYLPKVEKDSKRTSNSQNQPESIELANGLRILMLPDKSTPTVTLSGYIKAGSEFDPENKAGLAELVADNLLNGTKTKNVLSLAIALEERGANLEFNALREGVRIEGDTLATDLPILLHTLADAVQNPIFPSKELELSRKQSLNAIEQDLDEPAEVAKRAFVQSIYPKTHPSHNLTTEDSLRRISRRDVIEFKAKHYRPDRTILTMVGDFDPELVRSLINQEFGNWKNNGEAPSVDYPAVSIPDSIVRVNTVLPGKAQAIIYMGNTAINRQDGRYYAALVLNQILGGDTLSSRLGAEVRDKQGLTYGIYSNFLAGKNSGTFLIEMQTSPEDANRAIASTRKLLEEMNQKGVSEEEVEAAKRTAISNYIVSLANPDELTHQILMNEVYGLEHNELIDFTDKIDSITLTQVNQAARELLHPDKIVVVTAGPTVVVGQGTVK</sequence>
<dbReference type="OrthoDB" id="9811314at2"/>
<dbReference type="Pfam" id="PF00675">
    <property type="entry name" value="Peptidase_M16"/>
    <property type="match status" value="2"/>
</dbReference>
<reference evidence="4 5" key="1">
    <citation type="submission" date="2017-08" db="EMBL/GenBank/DDBJ databases">
        <title>Draft genome sequence of filamentous cyanobacterium Calothrix elsteri CCALA 953.</title>
        <authorList>
            <person name="Gagunashvili A.N."/>
            <person name="Elster J."/>
            <person name="Andresson O.S."/>
        </authorList>
    </citation>
    <scope>NUCLEOTIDE SEQUENCE [LARGE SCALE GENOMIC DNA]</scope>
    <source>
        <strain evidence="4 5">CCALA 953</strain>
    </source>
</reference>
<accession>A0A2A2TL43</accession>
<dbReference type="PANTHER" id="PTHR11851">
    <property type="entry name" value="METALLOPROTEASE"/>
    <property type="match status" value="1"/>
</dbReference>
<dbReference type="SUPFAM" id="SSF63411">
    <property type="entry name" value="LuxS/MPP-like metallohydrolase"/>
    <property type="match status" value="4"/>
</dbReference>
<comment type="similarity">
    <text evidence="1">Belongs to the peptidase M16 family.</text>
</comment>
<evidence type="ECO:0000259" key="3">
    <source>
        <dbReference type="Pfam" id="PF05193"/>
    </source>
</evidence>
<feature type="domain" description="Peptidase M16 C-terminal" evidence="3">
    <location>
        <begin position="690"/>
        <end position="867"/>
    </location>
</feature>
<feature type="domain" description="Peptidase M16 N-terminal" evidence="2">
    <location>
        <begin position="540"/>
        <end position="674"/>
    </location>
</feature>
<dbReference type="PANTHER" id="PTHR11851:SF49">
    <property type="entry name" value="MITOCHONDRIAL-PROCESSING PEPTIDASE SUBUNIT ALPHA"/>
    <property type="match status" value="1"/>
</dbReference>
<comment type="caution">
    <text evidence="4">The sequence shown here is derived from an EMBL/GenBank/DDBJ whole genome shotgun (WGS) entry which is preliminary data.</text>
</comment>
<evidence type="ECO:0000256" key="1">
    <source>
        <dbReference type="ARBA" id="ARBA00007261"/>
    </source>
</evidence>
<dbReference type="EMBL" id="NTFS01000065">
    <property type="protein sequence ID" value="PAX58053.1"/>
    <property type="molecule type" value="Genomic_DNA"/>
</dbReference>
<feature type="domain" description="Peptidase M16 N-terminal" evidence="2">
    <location>
        <begin position="74"/>
        <end position="219"/>
    </location>
</feature>
<dbReference type="Gene3D" id="3.30.830.10">
    <property type="entry name" value="Metalloenzyme, LuxS/M16 peptidase-like"/>
    <property type="match status" value="4"/>
</dbReference>
<dbReference type="InterPro" id="IPR007863">
    <property type="entry name" value="Peptidase_M16_C"/>
</dbReference>